<evidence type="ECO:0000256" key="1">
    <source>
        <dbReference type="ARBA" id="ARBA00004123"/>
    </source>
</evidence>
<comment type="similarity">
    <text evidence="2">Belongs to the TLS1 family.</text>
</comment>
<evidence type="ECO:0000256" key="4">
    <source>
        <dbReference type="SAM" id="Coils"/>
    </source>
</evidence>
<evidence type="ECO:0000256" key="3">
    <source>
        <dbReference type="ARBA" id="ARBA00023242"/>
    </source>
</evidence>
<dbReference type="InterPro" id="IPR010756">
    <property type="entry name" value="Tls1-like"/>
</dbReference>
<keyword evidence="4" id="KW-0175">Coiled coil</keyword>
<dbReference type="GO" id="GO:0005681">
    <property type="term" value="C:spliceosomal complex"/>
    <property type="evidence" value="ECO:0007669"/>
    <property type="project" value="TreeGrafter"/>
</dbReference>
<evidence type="ECO:0008006" key="8">
    <source>
        <dbReference type="Google" id="ProtNLM"/>
    </source>
</evidence>
<dbReference type="PANTHER" id="PTHR13486:SF2">
    <property type="entry name" value="SPLICING FACTOR C9ORF78"/>
    <property type="match status" value="1"/>
</dbReference>
<protein>
    <recommendedName>
        <fullName evidence="8">Hepatocellular carcinoma-associated antigen 59</fullName>
    </recommendedName>
</protein>
<accession>A0A8H7STL7</accession>
<evidence type="ECO:0000256" key="2">
    <source>
        <dbReference type="ARBA" id="ARBA00007643"/>
    </source>
</evidence>
<dbReference type="EMBL" id="JAEPRE010000059">
    <property type="protein sequence ID" value="KAG2234198.1"/>
    <property type="molecule type" value="Genomic_DNA"/>
</dbReference>
<comment type="subcellular location">
    <subcellularLocation>
        <location evidence="1">Nucleus</location>
    </subcellularLocation>
</comment>
<feature type="region of interest" description="Disordered" evidence="5">
    <location>
        <begin position="154"/>
        <end position="173"/>
    </location>
</feature>
<dbReference type="AlphaFoldDB" id="A0A8H7STL7"/>
<feature type="coiled-coil region" evidence="4">
    <location>
        <begin position="220"/>
        <end position="247"/>
    </location>
</feature>
<dbReference type="Proteomes" id="UP000613177">
    <property type="component" value="Unassembled WGS sequence"/>
</dbReference>
<reference evidence="6" key="1">
    <citation type="submission" date="2021-01" db="EMBL/GenBank/DDBJ databases">
        <title>Metabolic potential, ecology and presence of endohyphal bacteria is reflected in genomic diversity of Mucoromycotina.</title>
        <authorList>
            <person name="Muszewska A."/>
            <person name="Okrasinska A."/>
            <person name="Steczkiewicz K."/>
            <person name="Drgas O."/>
            <person name="Orlowska M."/>
            <person name="Perlinska-Lenart U."/>
            <person name="Aleksandrzak-Piekarczyk T."/>
            <person name="Szatraj K."/>
            <person name="Zielenkiewicz U."/>
            <person name="Pilsyk S."/>
            <person name="Malc E."/>
            <person name="Mieczkowski P."/>
            <person name="Kruszewska J.S."/>
            <person name="Biernat P."/>
            <person name="Pawlowska J."/>
        </authorList>
    </citation>
    <scope>NUCLEOTIDE SEQUENCE</scope>
    <source>
        <strain evidence="6">WA0000018081</strain>
    </source>
</reference>
<dbReference type="PANTHER" id="PTHR13486">
    <property type="entry name" value="TELOMERE LENGTH AND SILENCING PROTEIN 1 TLS1 FAMILY MEMBER"/>
    <property type="match status" value="1"/>
</dbReference>
<dbReference type="Pfam" id="PF07052">
    <property type="entry name" value="Hep_59"/>
    <property type="match status" value="1"/>
</dbReference>
<sequence length="292" mass="33847">MAETITPPPPSHLKHIFIHITMAIVKRKNYRKKIDSDDEADIALVEPTEEIEQVSATIEELAELRKLRRKHVGIDIEKLLKGSDKKKKKKKLPQESNSWNLKKGGLVDADAYKQKMEEDDPTTVRKLKLDSFATATNTLDVDKHMMEYIESEMRKRRGGSALPEDEEDNEENADRGLVDIYEELYRIPDRLKGGQKQESEGNVQLSSQMLTAIPEVDLGIDTRLKNIEETERAKRRLIDETQKEENKPQSEEEFVPANFEKQIPKQFKPRLDHKLMATDEQVAARFKKRMRK</sequence>
<evidence type="ECO:0000256" key="5">
    <source>
        <dbReference type="SAM" id="MobiDB-lite"/>
    </source>
</evidence>
<evidence type="ECO:0000313" key="6">
    <source>
        <dbReference type="EMBL" id="KAG2234198.1"/>
    </source>
</evidence>
<dbReference type="GO" id="GO:0000398">
    <property type="term" value="P:mRNA splicing, via spliceosome"/>
    <property type="evidence" value="ECO:0007669"/>
    <property type="project" value="TreeGrafter"/>
</dbReference>
<name>A0A8H7STL7_9FUNG</name>
<keyword evidence="7" id="KW-1185">Reference proteome</keyword>
<comment type="caution">
    <text evidence="6">The sequence shown here is derived from an EMBL/GenBank/DDBJ whole genome shotgun (WGS) entry which is preliminary data.</text>
</comment>
<organism evidence="6 7">
    <name type="scientific">Thamnidium elegans</name>
    <dbReference type="NCBI Taxonomy" id="101142"/>
    <lineage>
        <taxon>Eukaryota</taxon>
        <taxon>Fungi</taxon>
        <taxon>Fungi incertae sedis</taxon>
        <taxon>Mucoromycota</taxon>
        <taxon>Mucoromycotina</taxon>
        <taxon>Mucoromycetes</taxon>
        <taxon>Mucorales</taxon>
        <taxon>Mucorineae</taxon>
        <taxon>Mucoraceae</taxon>
        <taxon>Thamnidium</taxon>
    </lineage>
</organism>
<evidence type="ECO:0000313" key="7">
    <source>
        <dbReference type="Proteomes" id="UP000613177"/>
    </source>
</evidence>
<gene>
    <name evidence="6" type="ORF">INT48_005998</name>
</gene>
<keyword evidence="3" id="KW-0539">Nucleus</keyword>
<proteinExistence type="inferred from homology"/>